<dbReference type="PANTHER" id="PTHR11080:SF2">
    <property type="entry name" value="LD05707P"/>
    <property type="match status" value="1"/>
</dbReference>
<organism evidence="3 4">
    <name type="scientific">Pseudaquabacterium pictum</name>
    <dbReference type="NCBI Taxonomy" id="2315236"/>
    <lineage>
        <taxon>Bacteria</taxon>
        <taxon>Pseudomonadati</taxon>
        <taxon>Pseudomonadota</taxon>
        <taxon>Betaproteobacteria</taxon>
        <taxon>Burkholderiales</taxon>
        <taxon>Sphaerotilaceae</taxon>
        <taxon>Pseudaquabacterium</taxon>
    </lineage>
</organism>
<name>A0A480AU99_9BURK</name>
<proteinExistence type="inferred from homology"/>
<evidence type="ECO:0000256" key="2">
    <source>
        <dbReference type="ARBA" id="ARBA00022801"/>
    </source>
</evidence>
<dbReference type="OrthoDB" id="9791276at2"/>
<gene>
    <name evidence="3" type="ORF">AQPW35_35210</name>
</gene>
<comment type="caution">
    <text evidence="3">The sequence shown here is derived from an EMBL/GenBank/DDBJ whole genome shotgun (WGS) entry which is preliminary data.</text>
</comment>
<comment type="similarity">
    <text evidence="1">Belongs to the isochorismatase family.</text>
</comment>
<dbReference type="GO" id="GO:0016787">
    <property type="term" value="F:hydrolase activity"/>
    <property type="evidence" value="ECO:0007669"/>
    <property type="project" value="UniProtKB-KW"/>
</dbReference>
<protein>
    <recommendedName>
        <fullName evidence="5">Cysteine hydrolase</fullName>
    </recommendedName>
</protein>
<evidence type="ECO:0000256" key="1">
    <source>
        <dbReference type="ARBA" id="ARBA00006336"/>
    </source>
</evidence>
<reference evidence="4" key="1">
    <citation type="submission" date="2019-03" db="EMBL/GenBank/DDBJ databases">
        <title>Aquabacterium pictum sp.nov., the first bacteriochlorophyll a-containing freshwater bacterium in the genus Aquabacterium of the class Betaproteobacteria.</title>
        <authorList>
            <person name="Hirose S."/>
            <person name="Tank M."/>
            <person name="Hara E."/>
            <person name="Tamaki H."/>
            <person name="Takaichi S."/>
            <person name="Haruta S."/>
            <person name="Hanada S."/>
        </authorList>
    </citation>
    <scope>NUCLEOTIDE SEQUENCE [LARGE SCALE GENOMIC DNA]</scope>
    <source>
        <strain evidence="4">W35</strain>
    </source>
</reference>
<keyword evidence="4" id="KW-1185">Reference proteome</keyword>
<dbReference type="Gene3D" id="3.40.50.850">
    <property type="entry name" value="Isochorismatase-like"/>
    <property type="match status" value="1"/>
</dbReference>
<sequence length="283" mass="30458">MAHRTELLIIDAQNDFCDLPDSWCPSDPVIGQRLQPALPVPGAHADLLRLAGFIADAGARIDSITVTLDSHHRHDIAHPPYWRRADGAAVAPFTPITAAQVRAGEFTPAVAAERPRSLAYLDALEATGRYTLMVWPVHCQLGSWGHGLHPAVLAACNAWEEAHHTPVRVVDKGSYPWSEHYSALQAEVPDPAEPATQLNQALLQRLDAADTLLVAGQASSHCVKATVEHLVQHLPGGRPQRLVLLTDCMSPVAGFEPQAQGFLAAMQALGVRCLPQAEAARLA</sequence>
<evidence type="ECO:0000313" key="3">
    <source>
        <dbReference type="EMBL" id="GCL64440.1"/>
    </source>
</evidence>
<dbReference type="SUPFAM" id="SSF52499">
    <property type="entry name" value="Isochorismatase-like hydrolases"/>
    <property type="match status" value="1"/>
</dbReference>
<keyword evidence="2" id="KW-0378">Hydrolase</keyword>
<accession>A0A480AU99</accession>
<dbReference type="EMBL" id="BJCL01000009">
    <property type="protein sequence ID" value="GCL64440.1"/>
    <property type="molecule type" value="Genomic_DNA"/>
</dbReference>
<evidence type="ECO:0008006" key="5">
    <source>
        <dbReference type="Google" id="ProtNLM"/>
    </source>
</evidence>
<dbReference type="Proteomes" id="UP000301751">
    <property type="component" value="Unassembled WGS sequence"/>
</dbReference>
<dbReference type="PANTHER" id="PTHR11080">
    <property type="entry name" value="PYRAZINAMIDASE/NICOTINAMIDASE"/>
    <property type="match status" value="1"/>
</dbReference>
<dbReference type="RefSeq" id="WP_137734167.1">
    <property type="nucleotide sequence ID" value="NZ_BJCL01000009.1"/>
</dbReference>
<evidence type="ECO:0000313" key="4">
    <source>
        <dbReference type="Proteomes" id="UP000301751"/>
    </source>
</evidence>
<dbReference type="InterPro" id="IPR052347">
    <property type="entry name" value="Isochorismatase_Nicotinamidase"/>
</dbReference>
<dbReference type="InterPro" id="IPR036380">
    <property type="entry name" value="Isochorismatase-like_sf"/>
</dbReference>
<dbReference type="AlphaFoldDB" id="A0A480AU99"/>